<dbReference type="Proteomes" id="UP000294530">
    <property type="component" value="Unassembled WGS sequence"/>
</dbReference>
<reference evidence="1 2" key="1">
    <citation type="journal article" date="2021" name="Genome Biol.">
        <title>AFLAP: assembly-free linkage analysis pipeline using k-mers from genome sequencing data.</title>
        <authorList>
            <person name="Fletcher K."/>
            <person name="Zhang L."/>
            <person name="Gil J."/>
            <person name="Han R."/>
            <person name="Cavanaugh K."/>
            <person name="Michelmore R."/>
        </authorList>
    </citation>
    <scope>NUCLEOTIDE SEQUENCE [LARGE SCALE GENOMIC DNA]</scope>
    <source>
        <strain evidence="1 2">SF5</strain>
    </source>
</reference>
<evidence type="ECO:0000313" key="1">
    <source>
        <dbReference type="EMBL" id="TDH72956.1"/>
    </source>
</evidence>
<protein>
    <submittedName>
        <fullName evidence="1">Uncharacterized protein</fullName>
    </submittedName>
</protein>
<keyword evidence="2" id="KW-1185">Reference proteome</keyword>
<dbReference type="GeneID" id="94353145"/>
<proteinExistence type="predicted"/>
<dbReference type="AlphaFoldDB" id="A0A976NYT6"/>
<sequence length="72" mass="7557">MMRHEQAVAPVSVPVADITSTQRLPTTYAEAMASVRPVVHPFSCSCIATSPWATCACSFSLVDAISSAVIST</sequence>
<gene>
    <name evidence="1" type="ORF">CCR75_009435</name>
</gene>
<accession>A0A976NYT6</accession>
<comment type="caution">
    <text evidence="1">The sequence shown here is derived from an EMBL/GenBank/DDBJ whole genome shotgun (WGS) entry which is preliminary data.</text>
</comment>
<dbReference type="EMBL" id="SHOA02000017">
    <property type="protein sequence ID" value="TDH72956.1"/>
    <property type="molecule type" value="Genomic_DNA"/>
</dbReference>
<dbReference type="KEGG" id="blac:94353145"/>
<organism evidence="1 2">
    <name type="scientific">Bremia lactucae</name>
    <name type="common">Lettuce downy mildew</name>
    <dbReference type="NCBI Taxonomy" id="4779"/>
    <lineage>
        <taxon>Eukaryota</taxon>
        <taxon>Sar</taxon>
        <taxon>Stramenopiles</taxon>
        <taxon>Oomycota</taxon>
        <taxon>Peronosporomycetes</taxon>
        <taxon>Peronosporales</taxon>
        <taxon>Peronosporaceae</taxon>
        <taxon>Bremia</taxon>
    </lineage>
</organism>
<name>A0A976NYT6_BRELC</name>
<evidence type="ECO:0000313" key="2">
    <source>
        <dbReference type="Proteomes" id="UP000294530"/>
    </source>
</evidence>
<dbReference type="RefSeq" id="XP_067822455.1">
    <property type="nucleotide sequence ID" value="XM_067967474.1"/>
</dbReference>